<dbReference type="InterPro" id="IPR006084">
    <property type="entry name" value="XPG/Rad2"/>
</dbReference>
<evidence type="ECO:0000256" key="4">
    <source>
        <dbReference type="ARBA" id="ARBA00022759"/>
    </source>
</evidence>
<keyword evidence="7 10" id="KW-0460">Magnesium</keyword>
<keyword evidence="3 10" id="KW-0479">Metal-binding</keyword>
<feature type="compositionally biased region" description="Low complexity" evidence="11">
    <location>
        <begin position="720"/>
        <end position="736"/>
    </location>
</feature>
<feature type="compositionally biased region" description="Polar residues" evidence="11">
    <location>
        <begin position="738"/>
        <end position="762"/>
    </location>
</feature>
<dbReference type="GO" id="GO:0017108">
    <property type="term" value="F:5'-flap endonuclease activity"/>
    <property type="evidence" value="ECO:0007669"/>
    <property type="project" value="TreeGrafter"/>
</dbReference>
<dbReference type="PANTHER" id="PTHR11081">
    <property type="entry name" value="FLAP ENDONUCLEASE FAMILY MEMBER"/>
    <property type="match status" value="1"/>
</dbReference>
<dbReference type="PANTHER" id="PTHR11081:SF8">
    <property type="entry name" value="EXONUCLEASE 1"/>
    <property type="match status" value="1"/>
</dbReference>
<dbReference type="FunFam" id="3.40.50.1010:FF:000002">
    <property type="entry name" value="Exonuclease 1, putative"/>
    <property type="match status" value="1"/>
</dbReference>
<dbReference type="Proteomes" id="UP000286415">
    <property type="component" value="Unassembled WGS sequence"/>
</dbReference>
<dbReference type="EC" id="3.1.-.-" evidence="10"/>
<protein>
    <recommendedName>
        <fullName evidence="10">Exonuclease 1</fullName>
        <ecNumber evidence="10">3.1.-.-</ecNumber>
    </recommendedName>
</protein>
<dbReference type="GO" id="GO:0006298">
    <property type="term" value="P:mismatch repair"/>
    <property type="evidence" value="ECO:0007669"/>
    <property type="project" value="TreeGrafter"/>
</dbReference>
<dbReference type="InterPro" id="IPR008918">
    <property type="entry name" value="HhH2"/>
</dbReference>
<evidence type="ECO:0000256" key="2">
    <source>
        <dbReference type="ARBA" id="ARBA00022722"/>
    </source>
</evidence>
<reference evidence="14 15" key="2">
    <citation type="journal article" date="2021" name="Genomics">
        <title>High-quality reference genome for Clonorchis sinensis.</title>
        <authorList>
            <person name="Young N.D."/>
            <person name="Stroehlein A.J."/>
            <person name="Kinkar L."/>
            <person name="Wang T."/>
            <person name="Sohn W.M."/>
            <person name="Chang B.C.H."/>
            <person name="Kaur P."/>
            <person name="Weisz D."/>
            <person name="Dudchenko O."/>
            <person name="Aiden E.L."/>
            <person name="Korhonen P.K."/>
            <person name="Gasser R.B."/>
        </authorList>
    </citation>
    <scope>NUCLEOTIDE SEQUENCE [LARGE SCALE GENOMIC DNA]</scope>
    <source>
        <strain evidence="14">Cs-k2</strain>
    </source>
</reference>
<keyword evidence="10" id="KW-0267">Excision nuclease</keyword>
<organism evidence="14 15">
    <name type="scientific">Clonorchis sinensis</name>
    <name type="common">Chinese liver fluke</name>
    <dbReference type="NCBI Taxonomy" id="79923"/>
    <lineage>
        <taxon>Eukaryota</taxon>
        <taxon>Metazoa</taxon>
        <taxon>Spiralia</taxon>
        <taxon>Lophotrochozoa</taxon>
        <taxon>Platyhelminthes</taxon>
        <taxon>Trematoda</taxon>
        <taxon>Digenea</taxon>
        <taxon>Opisthorchiida</taxon>
        <taxon>Opisthorchiata</taxon>
        <taxon>Opisthorchiidae</taxon>
        <taxon>Clonorchis</taxon>
    </lineage>
</organism>
<keyword evidence="5 10" id="KW-0227">DNA damage</keyword>
<evidence type="ECO:0000256" key="11">
    <source>
        <dbReference type="SAM" id="MobiDB-lite"/>
    </source>
</evidence>
<keyword evidence="4" id="KW-0255">Endonuclease</keyword>
<dbReference type="PROSITE" id="PS00841">
    <property type="entry name" value="XPG_1"/>
    <property type="match status" value="1"/>
</dbReference>
<dbReference type="SMART" id="SM00279">
    <property type="entry name" value="HhH2"/>
    <property type="match status" value="1"/>
</dbReference>
<evidence type="ECO:0000256" key="9">
    <source>
        <dbReference type="ARBA" id="ARBA00023242"/>
    </source>
</evidence>
<dbReference type="GO" id="GO:0003677">
    <property type="term" value="F:DNA binding"/>
    <property type="evidence" value="ECO:0007669"/>
    <property type="project" value="UniProtKB-UniRule"/>
</dbReference>
<dbReference type="Gene3D" id="3.40.50.1010">
    <property type="entry name" value="5'-nuclease"/>
    <property type="match status" value="1"/>
</dbReference>
<evidence type="ECO:0000259" key="13">
    <source>
        <dbReference type="SMART" id="SM00485"/>
    </source>
</evidence>
<dbReference type="Gene3D" id="1.10.150.20">
    <property type="entry name" value="5' to 3' exonuclease, C-terminal subdomain"/>
    <property type="match status" value="1"/>
</dbReference>
<dbReference type="InterPro" id="IPR019974">
    <property type="entry name" value="XPG_CS"/>
</dbReference>
<name>A0A8T1MBW7_CLOSI</name>
<keyword evidence="9 10" id="KW-0539">Nucleus</keyword>
<evidence type="ECO:0000259" key="12">
    <source>
        <dbReference type="SMART" id="SM00484"/>
    </source>
</evidence>
<keyword evidence="6 10" id="KW-0378">Hydrolase</keyword>
<evidence type="ECO:0000256" key="6">
    <source>
        <dbReference type="ARBA" id="ARBA00022801"/>
    </source>
</evidence>
<dbReference type="SUPFAM" id="SSF88723">
    <property type="entry name" value="PIN domain-like"/>
    <property type="match status" value="1"/>
</dbReference>
<dbReference type="CDD" id="cd09857">
    <property type="entry name" value="PIN_EXO1"/>
    <property type="match status" value="1"/>
</dbReference>
<comment type="caution">
    <text evidence="14">The sequence shown here is derived from an EMBL/GenBank/DDBJ whole genome shotgun (WGS) entry which is preliminary data.</text>
</comment>
<evidence type="ECO:0000256" key="1">
    <source>
        <dbReference type="ARBA" id="ARBA00004123"/>
    </source>
</evidence>
<dbReference type="GO" id="GO:0005634">
    <property type="term" value="C:nucleus"/>
    <property type="evidence" value="ECO:0007669"/>
    <property type="project" value="UniProtKB-SubCell"/>
</dbReference>
<gene>
    <name evidence="14" type="ORF">CSKR_102251</name>
</gene>
<dbReference type="InterPro" id="IPR006085">
    <property type="entry name" value="XPG_DNA_repair_N"/>
</dbReference>
<dbReference type="OrthoDB" id="26491at2759"/>
<evidence type="ECO:0000256" key="8">
    <source>
        <dbReference type="ARBA" id="ARBA00023204"/>
    </source>
</evidence>
<keyword evidence="8 10" id="KW-0234">DNA repair</keyword>
<keyword evidence="15" id="KW-1185">Reference proteome</keyword>
<dbReference type="SMART" id="SM00484">
    <property type="entry name" value="XPGI"/>
    <property type="match status" value="1"/>
</dbReference>
<dbReference type="InterPro" id="IPR044752">
    <property type="entry name" value="PIN-like_EXO1"/>
</dbReference>
<dbReference type="GO" id="GO:0035312">
    <property type="term" value="F:5'-3' DNA exonuclease activity"/>
    <property type="evidence" value="ECO:0007669"/>
    <property type="project" value="UniProtKB-UniRule"/>
</dbReference>
<dbReference type="GO" id="GO:0006310">
    <property type="term" value="P:DNA recombination"/>
    <property type="evidence" value="ECO:0007669"/>
    <property type="project" value="TreeGrafter"/>
</dbReference>
<comment type="subcellular location">
    <subcellularLocation>
        <location evidence="1 10">Nucleus</location>
    </subcellularLocation>
</comment>
<dbReference type="SUPFAM" id="SSF47807">
    <property type="entry name" value="5' to 3' exonuclease, C-terminal subdomain"/>
    <property type="match status" value="1"/>
</dbReference>
<dbReference type="AlphaFoldDB" id="A0A8T1MBW7"/>
<evidence type="ECO:0000313" key="15">
    <source>
        <dbReference type="Proteomes" id="UP000286415"/>
    </source>
</evidence>
<feature type="domain" description="XPG N-terminal" evidence="13">
    <location>
        <begin position="1"/>
        <end position="99"/>
    </location>
</feature>
<evidence type="ECO:0000256" key="10">
    <source>
        <dbReference type="RuleBase" id="RU910737"/>
    </source>
</evidence>
<dbReference type="EMBL" id="NIRI02000042">
    <property type="protein sequence ID" value="KAG5446877.1"/>
    <property type="molecule type" value="Genomic_DNA"/>
</dbReference>
<dbReference type="PRINTS" id="PR00853">
    <property type="entry name" value="XPGRADSUPER"/>
</dbReference>
<feature type="domain" description="XPG-I" evidence="12">
    <location>
        <begin position="138"/>
        <end position="206"/>
    </location>
</feature>
<evidence type="ECO:0000256" key="5">
    <source>
        <dbReference type="ARBA" id="ARBA00022763"/>
    </source>
</evidence>
<comment type="function">
    <text evidence="10">5'-&gt;3' double-stranded DNA exonuclease which may also possess a cryptic 3'-&gt;5' double-stranded DNA exonuclease activity. Functions in DNA mismatch repair.</text>
</comment>
<feature type="region of interest" description="Disordered" evidence="11">
    <location>
        <begin position="846"/>
        <end position="880"/>
    </location>
</feature>
<dbReference type="InterPro" id="IPR006086">
    <property type="entry name" value="XPG-I_dom"/>
</dbReference>
<evidence type="ECO:0000313" key="14">
    <source>
        <dbReference type="EMBL" id="KAG5446877.1"/>
    </source>
</evidence>
<comment type="cofactor">
    <cofactor evidence="10">
        <name>Mg(2+)</name>
        <dbReference type="ChEBI" id="CHEBI:18420"/>
    </cofactor>
    <text evidence="10">Binds 2 magnesium ions per subunit. They probably participate in the reaction catalyzed by the enzyme. May bind an additional third magnesium ion after substrate binding.</text>
</comment>
<comment type="similarity">
    <text evidence="10">Belongs to the XPG/RAD2 endonuclease family. EXO1 subfamily.</text>
</comment>
<dbReference type="PROSITE" id="PS00842">
    <property type="entry name" value="XPG_2"/>
    <property type="match status" value="1"/>
</dbReference>
<keyword evidence="10" id="KW-0238">DNA-binding</keyword>
<feature type="compositionally biased region" description="Polar residues" evidence="11">
    <location>
        <begin position="792"/>
        <end position="812"/>
    </location>
</feature>
<dbReference type="InterPro" id="IPR029060">
    <property type="entry name" value="PIN-like_dom_sf"/>
</dbReference>
<feature type="region of interest" description="Disordered" evidence="11">
    <location>
        <begin position="698"/>
        <end position="819"/>
    </location>
</feature>
<reference evidence="14 15" key="1">
    <citation type="journal article" date="2018" name="Biotechnol. Adv.">
        <title>Improved genomic resources and new bioinformatic workflow for the carcinogenic parasite Clonorchis sinensis: Biotechnological implications.</title>
        <authorList>
            <person name="Wang D."/>
            <person name="Korhonen P.K."/>
            <person name="Gasser R.B."/>
            <person name="Young N.D."/>
        </authorList>
    </citation>
    <scope>NUCLEOTIDE SEQUENCE [LARGE SCALE GENOMIC DNA]</scope>
    <source>
        <strain evidence="14">Cs-k2</strain>
    </source>
</reference>
<dbReference type="Pfam" id="PF00867">
    <property type="entry name" value="XPG_I"/>
    <property type="match status" value="1"/>
</dbReference>
<keyword evidence="10" id="KW-0228">DNA excision</keyword>
<dbReference type="InterPro" id="IPR036279">
    <property type="entry name" value="5-3_exonuclease_C_sf"/>
</dbReference>
<dbReference type="Pfam" id="PF00752">
    <property type="entry name" value="XPG_N"/>
    <property type="match status" value="1"/>
</dbReference>
<dbReference type="GO" id="GO:0046872">
    <property type="term" value="F:metal ion binding"/>
    <property type="evidence" value="ECO:0007669"/>
    <property type="project" value="UniProtKB-UniRule"/>
</dbReference>
<accession>A0A8T1MBW7</accession>
<dbReference type="SMART" id="SM00485">
    <property type="entry name" value="XPGN"/>
    <property type="match status" value="1"/>
</dbReference>
<sequence>MGISGLLPFLKKASCPVNIKEFNGYTVAVDAYCWLHKSSYACAMDLALGNPTDQYVRYTLKYLEMLLTCNIKPILVFDGASLPSKADTELKRKESKESYRKKAAEYLLQGNREAAQECFQRSVFVTSKMAHDVLKAARNLGVDCIVAPYEADAQLAYLNRAGYADLVITEDSDLLLFGCRQVIFKLDLTGAGVLVAVTAGIGELCCGMRPNQFTDSTLRYMGILSGCDYFSGIPGIGLATAAKILRQTRLSDFRELLSKLGLYTNLSPAALAASVPTASLAEKQTIASSRSGGEMGAATKRLQSSLIDVAVRAERTFRLQVVFDPLTRTQRRLTEPTQEDMADEVRMLSGEDASTLVNKENLFTFAGEINPDNSKAFQLALGNLDFHDDTVWDTFDPDTPSSTTHHSLQKPRSEGSLLSHFSRPIVPDNNDSPSSVRPVLGQLGPNGHTAVGALKRPSKDRLRTSIWDRNFSTQKVWIHRRLNDGDNKPSVHCLTVSTVSPLKELPTVRNAETIDTQWSEDFDNSTTTSSRTRNTRMMPPTLGKQLFVSTTILNNLNRAIKRTSDSSSPPSVPKRSIIVSSTSPVYMQEVDSTSEILQTYRASLESTATPAPQLPDRSMLCSTVLSCSNYFPPKRLQLSSSILDSPAAKEDDIACALQTAVDSDKPDRVDAAPRSPVFHRNPFGLNAQLVRCDTGTSSADTVLLTPPSQENVQPPPPSSFSPSTSPSSASRTTPGSRFSPTYQSPTFSSRLPTRIVLNTSPVFASDLTKSSTPPPPPSSPSPDDDSAESSPNFLNSHLSQPIVSSRQNTRTSPMFHGKSALDCPGSLSVSSSIERFKYSPVNVANPVRTHSTSIPSSGKRPPSKAAPNRSSANLPRPIAGANRTLNYYFRQWQFKDTDN</sequence>
<evidence type="ECO:0000256" key="3">
    <source>
        <dbReference type="ARBA" id="ARBA00022723"/>
    </source>
</evidence>
<proteinExistence type="inferred from homology"/>
<evidence type="ECO:0000256" key="7">
    <source>
        <dbReference type="ARBA" id="ARBA00022842"/>
    </source>
</evidence>
<keyword evidence="2 10" id="KW-0540">Nuclease</keyword>
<keyword evidence="10" id="KW-0269">Exonuclease</keyword>